<dbReference type="RefSeq" id="WP_313876126.1">
    <property type="nucleotide sequence ID" value="NZ_JAVBIK010000001.1"/>
</dbReference>
<dbReference type="Pfam" id="PF04364">
    <property type="entry name" value="DNA_pol3_chi"/>
    <property type="match status" value="1"/>
</dbReference>
<protein>
    <submittedName>
        <fullName evidence="1">DNA polymerase III subunit chi</fullName>
        <ecNumber evidence="1">2.7.7.7</ecNumber>
    </submittedName>
</protein>
<name>A0ABU3KRU4_9BURK</name>
<dbReference type="GO" id="GO:0003887">
    <property type="term" value="F:DNA-directed DNA polymerase activity"/>
    <property type="evidence" value="ECO:0007669"/>
    <property type="project" value="UniProtKB-EC"/>
</dbReference>
<comment type="caution">
    <text evidence="1">The sequence shown here is derived from an EMBL/GenBank/DDBJ whole genome shotgun (WGS) entry which is preliminary data.</text>
</comment>
<dbReference type="EC" id="2.7.7.7" evidence="1"/>
<keyword evidence="1" id="KW-0808">Transferase</keyword>
<organism evidence="1 2">
    <name type="scientific">Rhodoferax potami</name>
    <dbReference type="NCBI Taxonomy" id="3068338"/>
    <lineage>
        <taxon>Bacteria</taxon>
        <taxon>Pseudomonadati</taxon>
        <taxon>Pseudomonadota</taxon>
        <taxon>Betaproteobacteria</taxon>
        <taxon>Burkholderiales</taxon>
        <taxon>Comamonadaceae</taxon>
        <taxon>Rhodoferax</taxon>
    </lineage>
</organism>
<dbReference type="PANTHER" id="PTHR38767">
    <property type="entry name" value="DNA POLYMERASE III SUBUNIT CHI"/>
    <property type="match status" value="1"/>
</dbReference>
<dbReference type="InterPro" id="IPR036768">
    <property type="entry name" value="PolIII_chi_sf"/>
</dbReference>
<accession>A0ABU3KRU4</accession>
<dbReference type="Gene3D" id="3.40.50.10110">
    <property type="entry name" value="DNA polymerase III subunit chi"/>
    <property type="match status" value="1"/>
</dbReference>
<dbReference type="Proteomes" id="UP001321700">
    <property type="component" value="Unassembled WGS sequence"/>
</dbReference>
<dbReference type="SUPFAM" id="SSF102400">
    <property type="entry name" value="DNA polymerase III chi subunit"/>
    <property type="match status" value="1"/>
</dbReference>
<keyword evidence="2" id="KW-1185">Reference proteome</keyword>
<evidence type="ECO:0000313" key="2">
    <source>
        <dbReference type="Proteomes" id="UP001321700"/>
    </source>
</evidence>
<sequence length="144" mass="16049">MTDVAFHFGAPNKLEYVGRLLRKAVARGARLTVLAVPAQVQYLDVSLWATSPTDFLVHGVDNGTSPDLRCPVVLTSKVHPALSSHGVLVNLTHEMPEGFDVFDRVIEVVSVDEEDRATARLRWKQYVQQGYAIQRHDLKLKGTE</sequence>
<proteinExistence type="predicted"/>
<dbReference type="InterPro" id="IPR007459">
    <property type="entry name" value="DNA_pol3_chi"/>
</dbReference>
<keyword evidence="1" id="KW-0548">Nucleotidyltransferase</keyword>
<gene>
    <name evidence="1" type="ORF">RAE19_17785</name>
</gene>
<evidence type="ECO:0000313" key="1">
    <source>
        <dbReference type="EMBL" id="MDT7520539.1"/>
    </source>
</evidence>
<dbReference type="EMBL" id="JAVBIK010000001">
    <property type="protein sequence ID" value="MDT7520539.1"/>
    <property type="molecule type" value="Genomic_DNA"/>
</dbReference>
<dbReference type="PANTHER" id="PTHR38767:SF1">
    <property type="entry name" value="DNA POLYMERASE III SUBUNIT CHI"/>
    <property type="match status" value="1"/>
</dbReference>
<reference evidence="1 2" key="1">
    <citation type="submission" date="2023-08" db="EMBL/GenBank/DDBJ databases">
        <title>Rhodoferax potami sp. nov. and Rhodoferax mekongensis sp. nov., isolated from the Mekong River in Thailand.</title>
        <authorList>
            <person name="Kitikhun S."/>
            <person name="Charoenyingcharoen P."/>
            <person name="Siriarchawattana P."/>
            <person name="Likhitrattanapisal S."/>
            <person name="Nilsakha T."/>
            <person name="Chanpet A."/>
            <person name="Rattanawaree P."/>
            <person name="Ingsriswang S."/>
        </authorList>
    </citation>
    <scope>NUCLEOTIDE SEQUENCE [LARGE SCALE GENOMIC DNA]</scope>
    <source>
        <strain evidence="1 2">TBRC 17660</strain>
    </source>
</reference>